<reference evidence="2 3" key="1">
    <citation type="submission" date="2023-04" db="EMBL/GenBank/DDBJ databases">
        <title>Streptomyces chengmaiensis sp. nov. isolated from the stem of mangrove plant in Hainan.</title>
        <authorList>
            <person name="Huang X."/>
            <person name="Zhou S."/>
            <person name="Chu X."/>
            <person name="Xie Y."/>
            <person name="Lin Y."/>
        </authorList>
    </citation>
    <scope>NUCLEOTIDE SEQUENCE [LARGE SCALE GENOMIC DNA]</scope>
    <source>
        <strain evidence="2 3">HNM0663</strain>
    </source>
</reference>
<name>A0ABT6HUF6_9ACTN</name>
<organism evidence="2 3">
    <name type="scientific">Streptomyces chengmaiensis</name>
    <dbReference type="NCBI Taxonomy" id="3040919"/>
    <lineage>
        <taxon>Bacteria</taxon>
        <taxon>Bacillati</taxon>
        <taxon>Actinomycetota</taxon>
        <taxon>Actinomycetes</taxon>
        <taxon>Kitasatosporales</taxon>
        <taxon>Streptomycetaceae</taxon>
        <taxon>Streptomyces</taxon>
    </lineage>
</organism>
<comment type="caution">
    <text evidence="2">The sequence shown here is derived from an EMBL/GenBank/DDBJ whole genome shotgun (WGS) entry which is preliminary data.</text>
</comment>
<dbReference type="EMBL" id="JARWBG010000040">
    <property type="protein sequence ID" value="MDH2392351.1"/>
    <property type="molecule type" value="Genomic_DNA"/>
</dbReference>
<evidence type="ECO:0000313" key="3">
    <source>
        <dbReference type="Proteomes" id="UP001223144"/>
    </source>
</evidence>
<sequence length="59" mass="6707">MTSKQNVVTAGDVPGRPARPVGYWERIDRIDGQTPPLTDHQRARLRTIFHQTIPRQEAA</sequence>
<accession>A0ABT6HUF6</accession>
<proteinExistence type="predicted"/>
<evidence type="ECO:0000313" key="2">
    <source>
        <dbReference type="EMBL" id="MDH2392351.1"/>
    </source>
</evidence>
<protein>
    <submittedName>
        <fullName evidence="2">Uncharacterized protein</fullName>
    </submittedName>
</protein>
<dbReference type="RefSeq" id="WP_279931408.1">
    <property type="nucleotide sequence ID" value="NZ_JARWBG010000040.1"/>
</dbReference>
<dbReference type="Proteomes" id="UP001223144">
    <property type="component" value="Unassembled WGS sequence"/>
</dbReference>
<keyword evidence="3" id="KW-1185">Reference proteome</keyword>
<feature type="region of interest" description="Disordered" evidence="1">
    <location>
        <begin position="1"/>
        <end position="20"/>
    </location>
</feature>
<evidence type="ECO:0000256" key="1">
    <source>
        <dbReference type="SAM" id="MobiDB-lite"/>
    </source>
</evidence>
<gene>
    <name evidence="2" type="ORF">QCN29_26950</name>
</gene>